<proteinExistence type="predicted"/>
<evidence type="ECO:0000313" key="3">
    <source>
        <dbReference type="Proteomes" id="UP000735302"/>
    </source>
</evidence>
<gene>
    <name evidence="2" type="ORF">PoB_002598300</name>
</gene>
<comment type="caution">
    <text evidence="2">The sequence shown here is derived from an EMBL/GenBank/DDBJ whole genome shotgun (WGS) entry which is preliminary data.</text>
</comment>
<dbReference type="AlphaFoldDB" id="A0AAV3ZYF7"/>
<dbReference type="Proteomes" id="UP000735302">
    <property type="component" value="Unassembled WGS sequence"/>
</dbReference>
<feature type="compositionally biased region" description="Acidic residues" evidence="1">
    <location>
        <begin position="30"/>
        <end position="47"/>
    </location>
</feature>
<name>A0AAV3ZYF7_9GAST</name>
<evidence type="ECO:0000313" key="2">
    <source>
        <dbReference type="EMBL" id="GFN99477.1"/>
    </source>
</evidence>
<accession>A0AAV3ZYF7</accession>
<protein>
    <submittedName>
        <fullName evidence="2">Uncharacterized protein</fullName>
    </submittedName>
</protein>
<reference evidence="2 3" key="1">
    <citation type="journal article" date="2021" name="Elife">
        <title>Chloroplast acquisition without the gene transfer in kleptoplastic sea slugs, Plakobranchus ocellatus.</title>
        <authorList>
            <person name="Maeda T."/>
            <person name="Takahashi S."/>
            <person name="Yoshida T."/>
            <person name="Shimamura S."/>
            <person name="Takaki Y."/>
            <person name="Nagai Y."/>
            <person name="Toyoda A."/>
            <person name="Suzuki Y."/>
            <person name="Arimoto A."/>
            <person name="Ishii H."/>
            <person name="Satoh N."/>
            <person name="Nishiyama T."/>
            <person name="Hasebe M."/>
            <person name="Maruyama T."/>
            <person name="Minagawa J."/>
            <person name="Obokata J."/>
            <person name="Shigenobu S."/>
        </authorList>
    </citation>
    <scope>NUCLEOTIDE SEQUENCE [LARGE SCALE GENOMIC DNA]</scope>
</reference>
<sequence>MAEVGVFDQGRRHGDRTTTAWSRDTAAANDNDDDDDDDDDDEEEEEEERKTNNEGKADCDDGEDAKSPPTAEAQAWNANLMGVRMRDGNILFG</sequence>
<keyword evidence="3" id="KW-1185">Reference proteome</keyword>
<feature type="compositionally biased region" description="Basic and acidic residues" evidence="1">
    <location>
        <begin position="48"/>
        <end position="59"/>
    </location>
</feature>
<evidence type="ECO:0000256" key="1">
    <source>
        <dbReference type="SAM" id="MobiDB-lite"/>
    </source>
</evidence>
<feature type="region of interest" description="Disordered" evidence="1">
    <location>
        <begin position="1"/>
        <end position="71"/>
    </location>
</feature>
<organism evidence="2 3">
    <name type="scientific">Plakobranchus ocellatus</name>
    <dbReference type="NCBI Taxonomy" id="259542"/>
    <lineage>
        <taxon>Eukaryota</taxon>
        <taxon>Metazoa</taxon>
        <taxon>Spiralia</taxon>
        <taxon>Lophotrochozoa</taxon>
        <taxon>Mollusca</taxon>
        <taxon>Gastropoda</taxon>
        <taxon>Heterobranchia</taxon>
        <taxon>Euthyneura</taxon>
        <taxon>Panpulmonata</taxon>
        <taxon>Sacoglossa</taxon>
        <taxon>Placobranchoidea</taxon>
        <taxon>Plakobranchidae</taxon>
        <taxon>Plakobranchus</taxon>
    </lineage>
</organism>
<dbReference type="EMBL" id="BLXT01003003">
    <property type="protein sequence ID" value="GFN99477.1"/>
    <property type="molecule type" value="Genomic_DNA"/>
</dbReference>